<organism evidence="2 3">
    <name type="scientific">Cladonia borealis</name>
    <dbReference type="NCBI Taxonomy" id="184061"/>
    <lineage>
        <taxon>Eukaryota</taxon>
        <taxon>Fungi</taxon>
        <taxon>Dikarya</taxon>
        <taxon>Ascomycota</taxon>
        <taxon>Pezizomycotina</taxon>
        <taxon>Lecanoromycetes</taxon>
        <taxon>OSLEUM clade</taxon>
        <taxon>Lecanoromycetidae</taxon>
        <taxon>Lecanorales</taxon>
        <taxon>Lecanorineae</taxon>
        <taxon>Cladoniaceae</taxon>
        <taxon>Cladonia</taxon>
    </lineage>
</organism>
<evidence type="ECO:0000256" key="1">
    <source>
        <dbReference type="SAM" id="MobiDB-lite"/>
    </source>
</evidence>
<sequence>MPDCNDEDTCKGNDSNECTIGPQKGCKCTPGCGEGINAPICQSSSCNGGSNAECTEVGLSPCELILQLGLMHLNLKKPYAGCHCILVGTVTHADSYVKAWLPEQEMLLAMLSAHDPGSDYATLSGVTGTTATTTAASTIASNYCMADGTPWYSPSSWCDCGATSGTPLKYPTLPPVSGATTANCAYTTLPASTIDPVSASGTTAPTNVPGQNGVAGCAYYIATNQGYPSRTPNYCSCGGGPNVPQALAPLLTHTDVTPPKTDCAYTIQPTPGYTPKPPNVSGSPSSIITAQATITVDPYTSESLSCGATWSYESHGITPGDTITTVPVTDMPFVSQLISAFCNPSTTVYLTASPTYNAQGFDKTVTAAQLQIWAQKDPRPSCSNYAYPGFIQPYPDPQNSPLTVCIAGLMAIFNKCGAQGGSWYTSCTDFGYQPFLDGVLQRKPGGKMLMERLGDVVDMHNLTMRNDGGDDHGEVPPARPIPSDGRS</sequence>
<name>A0AA39UZB0_9LECA</name>
<accession>A0AA39UZB0</accession>
<dbReference type="AlphaFoldDB" id="A0AA39UZB0"/>
<dbReference type="EMBL" id="JAFEKC020000018">
    <property type="protein sequence ID" value="KAK0509517.1"/>
    <property type="molecule type" value="Genomic_DNA"/>
</dbReference>
<proteinExistence type="predicted"/>
<comment type="caution">
    <text evidence="2">The sequence shown here is derived from an EMBL/GenBank/DDBJ whole genome shotgun (WGS) entry which is preliminary data.</text>
</comment>
<reference evidence="2" key="1">
    <citation type="submission" date="2023-03" db="EMBL/GenBank/DDBJ databases">
        <title>Complete genome of Cladonia borealis.</title>
        <authorList>
            <person name="Park H."/>
        </authorList>
    </citation>
    <scope>NUCLEOTIDE SEQUENCE</scope>
    <source>
        <strain evidence="2">ANT050790</strain>
    </source>
</reference>
<protein>
    <submittedName>
        <fullName evidence="2">Uncharacterized protein</fullName>
    </submittedName>
</protein>
<keyword evidence="3" id="KW-1185">Reference proteome</keyword>
<feature type="region of interest" description="Disordered" evidence="1">
    <location>
        <begin position="463"/>
        <end position="487"/>
    </location>
</feature>
<gene>
    <name evidence="2" type="ORF">JMJ35_007911</name>
</gene>
<evidence type="ECO:0000313" key="2">
    <source>
        <dbReference type="EMBL" id="KAK0509517.1"/>
    </source>
</evidence>
<evidence type="ECO:0000313" key="3">
    <source>
        <dbReference type="Proteomes" id="UP001166286"/>
    </source>
</evidence>
<dbReference type="Proteomes" id="UP001166286">
    <property type="component" value="Unassembled WGS sequence"/>
</dbReference>